<evidence type="ECO:0000256" key="1">
    <source>
        <dbReference type="PROSITE-ProRule" id="PRU00371"/>
    </source>
</evidence>
<keyword evidence="1" id="KW-0539">Nucleus</keyword>
<dbReference type="GO" id="GO:0005634">
    <property type="term" value="C:nucleus"/>
    <property type="evidence" value="ECO:0007669"/>
    <property type="project" value="UniProtKB-SubCell"/>
</dbReference>
<feature type="domain" description="BESS" evidence="3">
    <location>
        <begin position="226"/>
        <end position="265"/>
    </location>
</feature>
<dbReference type="InterPro" id="IPR004210">
    <property type="entry name" value="BESS_motif"/>
</dbReference>
<protein>
    <submittedName>
        <fullName evidence="4">(apollo) hypothetical protein</fullName>
    </submittedName>
</protein>
<comment type="caution">
    <text evidence="4">The sequence shown here is derived from an EMBL/GenBank/DDBJ whole genome shotgun (WGS) entry which is preliminary data.</text>
</comment>
<keyword evidence="5" id="KW-1185">Reference proteome</keyword>
<evidence type="ECO:0000259" key="3">
    <source>
        <dbReference type="PROSITE" id="PS51031"/>
    </source>
</evidence>
<dbReference type="OrthoDB" id="6487365at2759"/>
<feature type="compositionally biased region" description="Low complexity" evidence="2">
    <location>
        <begin position="276"/>
        <end position="286"/>
    </location>
</feature>
<dbReference type="Pfam" id="PF02944">
    <property type="entry name" value="BESS"/>
    <property type="match status" value="1"/>
</dbReference>
<name>A0A8S3W2L1_PARAO</name>
<dbReference type="GO" id="GO:0003677">
    <property type="term" value="F:DNA binding"/>
    <property type="evidence" value="ECO:0007669"/>
    <property type="project" value="InterPro"/>
</dbReference>
<dbReference type="Proteomes" id="UP000691718">
    <property type="component" value="Unassembled WGS sequence"/>
</dbReference>
<feature type="region of interest" description="Disordered" evidence="2">
    <location>
        <begin position="276"/>
        <end position="314"/>
    </location>
</feature>
<dbReference type="AlphaFoldDB" id="A0A8S3W2L1"/>
<evidence type="ECO:0000313" key="4">
    <source>
        <dbReference type="EMBL" id="CAG4936769.1"/>
    </source>
</evidence>
<organism evidence="4 5">
    <name type="scientific">Parnassius apollo</name>
    <name type="common">Apollo butterfly</name>
    <name type="synonym">Papilio apollo</name>
    <dbReference type="NCBI Taxonomy" id="110799"/>
    <lineage>
        <taxon>Eukaryota</taxon>
        <taxon>Metazoa</taxon>
        <taxon>Ecdysozoa</taxon>
        <taxon>Arthropoda</taxon>
        <taxon>Hexapoda</taxon>
        <taxon>Insecta</taxon>
        <taxon>Pterygota</taxon>
        <taxon>Neoptera</taxon>
        <taxon>Endopterygota</taxon>
        <taxon>Lepidoptera</taxon>
        <taxon>Glossata</taxon>
        <taxon>Ditrysia</taxon>
        <taxon>Papilionoidea</taxon>
        <taxon>Papilionidae</taxon>
        <taxon>Parnassiinae</taxon>
        <taxon>Parnassini</taxon>
        <taxon>Parnassius</taxon>
        <taxon>Parnassius</taxon>
    </lineage>
</organism>
<reference evidence="4" key="1">
    <citation type="submission" date="2021-04" db="EMBL/GenBank/DDBJ databases">
        <authorList>
            <person name="Tunstrom K."/>
        </authorList>
    </citation>
    <scope>NUCLEOTIDE SEQUENCE</scope>
</reference>
<accession>A0A8S3W2L1</accession>
<gene>
    <name evidence="4" type="ORF">PAPOLLO_LOCUS1275</name>
</gene>
<feature type="region of interest" description="Disordered" evidence="2">
    <location>
        <begin position="97"/>
        <end position="200"/>
    </location>
</feature>
<feature type="compositionally biased region" description="Polar residues" evidence="2">
    <location>
        <begin position="161"/>
        <end position="177"/>
    </location>
</feature>
<feature type="compositionally biased region" description="Polar residues" evidence="2">
    <location>
        <begin position="108"/>
        <end position="136"/>
    </location>
</feature>
<proteinExistence type="predicted"/>
<evidence type="ECO:0000313" key="5">
    <source>
        <dbReference type="Proteomes" id="UP000691718"/>
    </source>
</evidence>
<dbReference type="PROSITE" id="PS51031">
    <property type="entry name" value="BESS"/>
    <property type="match status" value="1"/>
</dbReference>
<sequence>MYAFSEGLSYNQTRKELACDDGLVVSDRTVADWFSYCRETISIFELENQKAQGKIGGPNKVVQIDESKFGKRKFNRGRHIEGHWVIGMIEDGNDDLRLKDVSMPRPTEGNNVHQETGNNDNDASLPSTSRSEQNLQLPDEENSTAMSNRSEAFVSSDDEPLSTSARSTITQSTSALSTEALDSGLQTGSQKRKRKENQSLTEYQRRMIQIEEDKIKAFKEKEKEVDDEDLLFLKSLAPYFKYMNPVQKLRLKSKLQNTIADEISLAMPSPLSNSSSTMSMSIIPSPVHASSHPSMAPPTNTQQFYESFNAEYDS</sequence>
<dbReference type="EMBL" id="CAJQZP010000080">
    <property type="protein sequence ID" value="CAG4936769.1"/>
    <property type="molecule type" value="Genomic_DNA"/>
</dbReference>
<evidence type="ECO:0000256" key="2">
    <source>
        <dbReference type="SAM" id="MobiDB-lite"/>
    </source>
</evidence>
<feature type="compositionally biased region" description="Polar residues" evidence="2">
    <location>
        <begin position="291"/>
        <end position="306"/>
    </location>
</feature>
<comment type="subcellular location">
    <subcellularLocation>
        <location evidence="1">Nucleus</location>
    </subcellularLocation>
</comment>